<dbReference type="Proteomes" id="UP000273626">
    <property type="component" value="Unassembled WGS sequence"/>
</dbReference>
<comment type="caution">
    <text evidence="1">The sequence shown here is derived from an EMBL/GenBank/DDBJ whole genome shotgun (WGS) entry which is preliminary data.</text>
</comment>
<keyword evidence="2" id="KW-1185">Reference proteome</keyword>
<dbReference type="EMBL" id="RBLI01000002">
    <property type="protein sequence ID" value="RKS44877.1"/>
    <property type="molecule type" value="Genomic_DNA"/>
</dbReference>
<dbReference type="RefSeq" id="WP_074991416.1">
    <property type="nucleotide sequence ID" value="NZ_CP044423.1"/>
</dbReference>
<name>A0ABX9S9K8_PARPN</name>
<evidence type="ECO:0000313" key="1">
    <source>
        <dbReference type="EMBL" id="RKS44877.1"/>
    </source>
</evidence>
<evidence type="ECO:0000313" key="2">
    <source>
        <dbReference type="Proteomes" id="UP000273626"/>
    </source>
</evidence>
<gene>
    <name evidence="1" type="ORF">BDE18_3734</name>
</gene>
<reference evidence="1" key="1">
    <citation type="submission" date="2018-10" db="EMBL/GenBank/DDBJ databases">
        <title>Genomic Encyclopedia of Archaeal and Bacterial Type Strains, Phase II (KMG-II): from individual species to whole genera.</title>
        <authorList>
            <person name="Goeker M."/>
        </authorList>
    </citation>
    <scope>NUCLEOTIDE SEQUENCE [LARGE SCALE GENOMIC DNA]</scope>
    <source>
        <strain evidence="1">DSM 2944</strain>
    </source>
</reference>
<dbReference type="GeneID" id="51369264"/>
<sequence>MEKVLAAGTARMTTGSRQGVIDGLEQAFLAEMLKYAGLGQARGEFGGGIGESQFAGLLNETYSEAIARRIDLGFQRRNGVAG</sequence>
<accession>A0ABX9S9K8</accession>
<protein>
    <recommendedName>
        <fullName evidence="3">Rod binding protein</fullName>
    </recommendedName>
</protein>
<organism evidence="1 2">
    <name type="scientific">Paracoccus pantotrophus</name>
    <name type="common">Thiosphaera pantotropha</name>
    <dbReference type="NCBI Taxonomy" id="82367"/>
    <lineage>
        <taxon>Bacteria</taxon>
        <taxon>Pseudomonadati</taxon>
        <taxon>Pseudomonadota</taxon>
        <taxon>Alphaproteobacteria</taxon>
        <taxon>Rhodobacterales</taxon>
        <taxon>Paracoccaceae</taxon>
        <taxon>Paracoccus</taxon>
    </lineage>
</organism>
<evidence type="ECO:0008006" key="3">
    <source>
        <dbReference type="Google" id="ProtNLM"/>
    </source>
</evidence>
<proteinExistence type="predicted"/>